<dbReference type="Gene3D" id="3.90.1150.200">
    <property type="match status" value="1"/>
</dbReference>
<proteinExistence type="predicted"/>
<dbReference type="PIRSF" id="PIRSF021308">
    <property type="entry name" value="UCP021308"/>
    <property type="match status" value="1"/>
</dbReference>
<sequence>MKNEKIDLYLEKVDQWQAELTRLRQLVLDCGLEEELKWGVPCYTLNGNNVLILGNFKQFCNISFLKGVLMDDPLKIMEKPGENSRIARIIKFTSVEEINSQWDTLRAYIFEAIDIEKKGLKVEKKPESTEDFVEELQQRLESDSDFSEAFNALTLGRQRAYNIYFSGAKQAKTRESRIEKYTERIMNGKGFHDCVCGLSKRMPTCDGSHKKLAKKS</sequence>
<dbReference type="Gene3D" id="3.40.5.90">
    <property type="entry name" value="CDGSH iron-sulfur domain, mitoNEET-type"/>
    <property type="match status" value="1"/>
</dbReference>
<gene>
    <name evidence="2" type="ORF">D1013_11585</name>
</gene>
<dbReference type="KEGG" id="emar:D1013_11585"/>
<dbReference type="Pfam" id="PF08818">
    <property type="entry name" value="DUF1801"/>
    <property type="match status" value="1"/>
</dbReference>
<name>A0A3G2L6T6_9FLAO</name>
<dbReference type="AlphaFoldDB" id="A0A3G2L6T6"/>
<evidence type="ECO:0000259" key="1">
    <source>
        <dbReference type="Pfam" id="PF08818"/>
    </source>
</evidence>
<evidence type="ECO:0000313" key="3">
    <source>
        <dbReference type="Proteomes" id="UP000276309"/>
    </source>
</evidence>
<feature type="domain" description="YdhG-like" evidence="1">
    <location>
        <begin position="16"/>
        <end position="113"/>
    </location>
</feature>
<dbReference type="Proteomes" id="UP000276309">
    <property type="component" value="Chromosome"/>
</dbReference>
<dbReference type="InterPro" id="IPR042216">
    <property type="entry name" value="MitoNEET_CISD"/>
</dbReference>
<dbReference type="RefSeq" id="WP_121848985.1">
    <property type="nucleotide sequence ID" value="NZ_CP032050.1"/>
</dbReference>
<reference evidence="2 3" key="1">
    <citation type="submission" date="2018-08" db="EMBL/GenBank/DDBJ databases">
        <title>The reduced genetic potential of extracellular carbohydrate catabolism in Euzebyella marina RN62, a Flavobacteriia bacterium isolated from the hadal water.</title>
        <authorList>
            <person name="Xue C."/>
        </authorList>
    </citation>
    <scope>NUCLEOTIDE SEQUENCE [LARGE SCALE GENOMIC DNA]</scope>
    <source>
        <strain evidence="2 3">RN62</strain>
    </source>
</reference>
<evidence type="ECO:0000313" key="2">
    <source>
        <dbReference type="EMBL" id="AYN67970.1"/>
    </source>
</evidence>
<dbReference type="InterPro" id="IPR014922">
    <property type="entry name" value="YdhG-like"/>
</dbReference>
<dbReference type="EMBL" id="CP032050">
    <property type="protein sequence ID" value="AYN67970.1"/>
    <property type="molecule type" value="Genomic_DNA"/>
</dbReference>
<dbReference type="Pfam" id="PF13376">
    <property type="entry name" value="OmdA"/>
    <property type="match status" value="1"/>
</dbReference>
<organism evidence="2 3">
    <name type="scientific">Euzebyella marina</name>
    <dbReference type="NCBI Taxonomy" id="1761453"/>
    <lineage>
        <taxon>Bacteria</taxon>
        <taxon>Pseudomonadati</taxon>
        <taxon>Bacteroidota</taxon>
        <taxon>Flavobacteriia</taxon>
        <taxon>Flavobacteriales</taxon>
        <taxon>Flavobacteriaceae</taxon>
        <taxon>Euzebyella</taxon>
    </lineage>
</organism>
<protein>
    <recommendedName>
        <fullName evidence="1">YdhG-like domain-containing protein</fullName>
    </recommendedName>
</protein>
<keyword evidence="3" id="KW-1185">Reference proteome</keyword>
<dbReference type="InterPro" id="IPR016786">
    <property type="entry name" value="YdeI_bac"/>
</dbReference>
<accession>A0A3G2L6T6</accession>
<dbReference type="SUPFAM" id="SSF159888">
    <property type="entry name" value="YdhG-like"/>
    <property type="match status" value="1"/>
</dbReference>
<dbReference type="OrthoDB" id="214150at2"/>